<gene>
    <name evidence="2" type="ORF">Gogos_020805</name>
</gene>
<sequence>MADFMRNYGFSRDEWNDLFTRSLLGREEVMLSKLVERVSSTVLVSDVEDKFCWAHDRNGEFSVRKYFELLIMDGGEDTNFAFDKIWKLKVPPRVQSSLWMLATDRIPTEEFLVKRGVNLQNISISCPWSERVPESENHLFFKCKFIEGFGLKYSIGGRLVGNRVGCGAVLRDKERVVRALFSSFVAADDTDLVEIGAVMVALEAFLAIKWKLNDSLFIELGSIGVFYWCFIDETMVSSSNFRRY</sequence>
<feature type="domain" description="Reverse transcriptase zinc-binding" evidence="1">
    <location>
        <begin position="61"/>
        <end position="146"/>
    </location>
</feature>
<name>A0A7J9CX99_GOSGO</name>
<evidence type="ECO:0000313" key="2">
    <source>
        <dbReference type="EMBL" id="MBA0753073.1"/>
    </source>
</evidence>
<comment type="caution">
    <text evidence="2">The sequence shown here is derived from an EMBL/GenBank/DDBJ whole genome shotgun (WGS) entry which is preliminary data.</text>
</comment>
<dbReference type="EMBL" id="JABEZY010083493">
    <property type="protein sequence ID" value="MBA0753073.1"/>
    <property type="molecule type" value="Genomic_DNA"/>
</dbReference>
<dbReference type="OrthoDB" id="1001308at2759"/>
<dbReference type="Pfam" id="PF13966">
    <property type="entry name" value="zf-RVT"/>
    <property type="match status" value="1"/>
</dbReference>
<accession>A0A7J9CX99</accession>
<organism evidence="2 3">
    <name type="scientific">Gossypium gossypioides</name>
    <name type="common">Mexican cotton</name>
    <name type="synonym">Selera gossypioides</name>
    <dbReference type="NCBI Taxonomy" id="34282"/>
    <lineage>
        <taxon>Eukaryota</taxon>
        <taxon>Viridiplantae</taxon>
        <taxon>Streptophyta</taxon>
        <taxon>Embryophyta</taxon>
        <taxon>Tracheophyta</taxon>
        <taxon>Spermatophyta</taxon>
        <taxon>Magnoliopsida</taxon>
        <taxon>eudicotyledons</taxon>
        <taxon>Gunneridae</taxon>
        <taxon>Pentapetalae</taxon>
        <taxon>rosids</taxon>
        <taxon>malvids</taxon>
        <taxon>Malvales</taxon>
        <taxon>Malvaceae</taxon>
        <taxon>Malvoideae</taxon>
        <taxon>Gossypium</taxon>
    </lineage>
</organism>
<dbReference type="InterPro" id="IPR026960">
    <property type="entry name" value="RVT-Znf"/>
</dbReference>
<reference evidence="2 3" key="1">
    <citation type="journal article" date="2019" name="Genome Biol. Evol.">
        <title>Insights into the evolution of the New World diploid cottons (Gossypium, subgenus Houzingenia) based on genome sequencing.</title>
        <authorList>
            <person name="Grover C.E."/>
            <person name="Arick M.A. 2nd"/>
            <person name="Thrash A."/>
            <person name="Conover J.L."/>
            <person name="Sanders W.S."/>
            <person name="Peterson D.G."/>
            <person name="Frelichowski J.E."/>
            <person name="Scheffler J.A."/>
            <person name="Scheffler B.E."/>
            <person name="Wendel J.F."/>
        </authorList>
    </citation>
    <scope>NUCLEOTIDE SEQUENCE [LARGE SCALE GENOMIC DNA]</scope>
    <source>
        <strain evidence="2">5</strain>
        <tissue evidence="2">Leaf</tissue>
    </source>
</reference>
<proteinExistence type="predicted"/>
<protein>
    <recommendedName>
        <fullName evidence="1">Reverse transcriptase zinc-binding domain-containing protein</fullName>
    </recommendedName>
</protein>
<dbReference type="Proteomes" id="UP000593579">
    <property type="component" value="Unassembled WGS sequence"/>
</dbReference>
<keyword evidence="3" id="KW-1185">Reference proteome</keyword>
<evidence type="ECO:0000313" key="3">
    <source>
        <dbReference type="Proteomes" id="UP000593579"/>
    </source>
</evidence>
<dbReference type="AlphaFoldDB" id="A0A7J9CX99"/>
<evidence type="ECO:0000259" key="1">
    <source>
        <dbReference type="Pfam" id="PF13966"/>
    </source>
</evidence>